<keyword evidence="3" id="KW-1185">Reference proteome</keyword>
<dbReference type="PANTHER" id="PTHR34846:SF7">
    <property type="entry name" value="BLL7811 PROTEIN"/>
    <property type="match status" value="1"/>
</dbReference>
<protein>
    <submittedName>
        <fullName evidence="2">AhpD family alkylhydroperoxidase</fullName>
    </submittedName>
</protein>
<evidence type="ECO:0000313" key="2">
    <source>
        <dbReference type="EMBL" id="NYE72148.1"/>
    </source>
</evidence>
<reference evidence="2 3" key="1">
    <citation type="submission" date="2020-07" db="EMBL/GenBank/DDBJ databases">
        <title>Sequencing the genomes of 1000 actinobacteria strains.</title>
        <authorList>
            <person name="Klenk H.-P."/>
        </authorList>
    </citation>
    <scope>NUCLEOTIDE SEQUENCE [LARGE SCALE GENOMIC DNA]</scope>
    <source>
        <strain evidence="2 3">DSM 22083</strain>
    </source>
</reference>
<keyword evidence="2" id="KW-0575">Peroxidase</keyword>
<dbReference type="RefSeq" id="WP_179752768.1">
    <property type="nucleotide sequence ID" value="NZ_JACCBU010000001.1"/>
</dbReference>
<dbReference type="Proteomes" id="UP000569914">
    <property type="component" value="Unassembled WGS sequence"/>
</dbReference>
<dbReference type="InterPro" id="IPR003779">
    <property type="entry name" value="CMD-like"/>
</dbReference>
<proteinExistence type="predicted"/>
<comment type="caution">
    <text evidence="2">The sequence shown here is derived from an EMBL/GenBank/DDBJ whole genome shotgun (WGS) entry which is preliminary data.</text>
</comment>
<dbReference type="AlphaFoldDB" id="A0A7Y9LCS3"/>
<dbReference type="Gene3D" id="1.20.1290.10">
    <property type="entry name" value="AhpD-like"/>
    <property type="match status" value="1"/>
</dbReference>
<dbReference type="InterPro" id="IPR004675">
    <property type="entry name" value="AhpD_core"/>
</dbReference>
<dbReference type="SUPFAM" id="SSF69118">
    <property type="entry name" value="AhpD-like"/>
    <property type="match status" value="1"/>
</dbReference>
<dbReference type="EMBL" id="JACCBU010000001">
    <property type="protein sequence ID" value="NYE72148.1"/>
    <property type="molecule type" value="Genomic_DNA"/>
</dbReference>
<evidence type="ECO:0000313" key="3">
    <source>
        <dbReference type="Proteomes" id="UP000569914"/>
    </source>
</evidence>
<dbReference type="PANTHER" id="PTHR34846">
    <property type="entry name" value="4-CARBOXYMUCONOLACTONE DECARBOXYLASE FAMILY PROTEIN (AFU_ORTHOLOGUE AFUA_6G11590)"/>
    <property type="match status" value="1"/>
</dbReference>
<name>A0A7Y9LCS3_9ACTN</name>
<sequence length="164" mass="17336">MNARLNLMGNPAAMPVMKAMIGAHKALAGSSLPTSLQELVSLRASQLNGCGPCIDMHTKEAAAAGETSERLHLVAAWREATVFSDAERAALELTEHGTRLADSPDGVRDDVWQRAAEQFDEEQLTSLVMLIAMINTANRINVITRQQAGGYQAGAAAAHLASAG</sequence>
<dbReference type="NCBIfam" id="TIGR00778">
    <property type="entry name" value="ahpD_dom"/>
    <property type="match status" value="1"/>
</dbReference>
<organism evidence="2 3">
    <name type="scientific">Microlunatus parietis</name>
    <dbReference type="NCBI Taxonomy" id="682979"/>
    <lineage>
        <taxon>Bacteria</taxon>
        <taxon>Bacillati</taxon>
        <taxon>Actinomycetota</taxon>
        <taxon>Actinomycetes</taxon>
        <taxon>Propionibacteriales</taxon>
        <taxon>Propionibacteriaceae</taxon>
        <taxon>Microlunatus</taxon>
    </lineage>
</organism>
<dbReference type="GO" id="GO:0051920">
    <property type="term" value="F:peroxiredoxin activity"/>
    <property type="evidence" value="ECO:0007669"/>
    <property type="project" value="InterPro"/>
</dbReference>
<evidence type="ECO:0000259" key="1">
    <source>
        <dbReference type="Pfam" id="PF02627"/>
    </source>
</evidence>
<dbReference type="InterPro" id="IPR029032">
    <property type="entry name" value="AhpD-like"/>
</dbReference>
<dbReference type="Pfam" id="PF02627">
    <property type="entry name" value="CMD"/>
    <property type="match status" value="1"/>
</dbReference>
<keyword evidence="2" id="KW-0560">Oxidoreductase</keyword>
<accession>A0A7Y9LCS3</accession>
<gene>
    <name evidence="2" type="ORF">BKA15_003477</name>
</gene>
<feature type="domain" description="Carboxymuconolactone decarboxylase-like" evidence="1">
    <location>
        <begin position="16"/>
        <end position="95"/>
    </location>
</feature>